<accession>A0A916SQU5</accession>
<reference evidence="1" key="1">
    <citation type="journal article" date="2014" name="Int. J. Syst. Evol. Microbiol.">
        <title>Complete genome sequence of Corynebacterium casei LMG S-19264T (=DSM 44701T), isolated from a smear-ripened cheese.</title>
        <authorList>
            <consortium name="US DOE Joint Genome Institute (JGI-PGF)"/>
            <person name="Walter F."/>
            <person name="Albersmeier A."/>
            <person name="Kalinowski J."/>
            <person name="Ruckert C."/>
        </authorList>
    </citation>
    <scope>NUCLEOTIDE SEQUENCE</scope>
    <source>
        <strain evidence="1">CGMCC 1.15082</strain>
    </source>
</reference>
<protein>
    <submittedName>
        <fullName evidence="1">Uncharacterized protein</fullName>
    </submittedName>
</protein>
<evidence type="ECO:0000313" key="2">
    <source>
        <dbReference type="Proteomes" id="UP000646478"/>
    </source>
</evidence>
<proteinExistence type="predicted"/>
<dbReference type="Proteomes" id="UP000646478">
    <property type="component" value="Unassembled WGS sequence"/>
</dbReference>
<sequence length="78" mass="8557">MFPVAVEPDELWRGSKLIGGAGSPIEIKRAVDEIPLEQGHWQVIELCAVKDGEDTGFSVQKHGAQASIIRHIRPLRTA</sequence>
<keyword evidence="2" id="KW-1185">Reference proteome</keyword>
<name>A0A916SQU5_9HYPH</name>
<reference evidence="1" key="2">
    <citation type="submission" date="2020-09" db="EMBL/GenBank/DDBJ databases">
        <authorList>
            <person name="Sun Q."/>
            <person name="Zhou Y."/>
        </authorList>
    </citation>
    <scope>NUCLEOTIDE SEQUENCE</scope>
    <source>
        <strain evidence="1">CGMCC 1.15082</strain>
    </source>
</reference>
<comment type="caution">
    <text evidence="1">The sequence shown here is derived from an EMBL/GenBank/DDBJ whole genome shotgun (WGS) entry which is preliminary data.</text>
</comment>
<evidence type="ECO:0000313" key="1">
    <source>
        <dbReference type="EMBL" id="GGB11726.1"/>
    </source>
</evidence>
<gene>
    <name evidence="1" type="ORF">GCM10011491_44530</name>
</gene>
<dbReference type="AlphaFoldDB" id="A0A916SQU5"/>
<organism evidence="1 2">
    <name type="scientific">Brucella endophytica</name>
    <dbReference type="NCBI Taxonomy" id="1963359"/>
    <lineage>
        <taxon>Bacteria</taxon>
        <taxon>Pseudomonadati</taxon>
        <taxon>Pseudomonadota</taxon>
        <taxon>Alphaproteobacteria</taxon>
        <taxon>Hyphomicrobiales</taxon>
        <taxon>Brucellaceae</taxon>
        <taxon>Brucella/Ochrobactrum group</taxon>
        <taxon>Brucella</taxon>
    </lineage>
</organism>
<dbReference type="EMBL" id="BMHH01000035">
    <property type="protein sequence ID" value="GGB11726.1"/>
    <property type="molecule type" value="Genomic_DNA"/>
</dbReference>